<dbReference type="EMBL" id="OCND01000017">
    <property type="protein sequence ID" value="SOD57788.1"/>
    <property type="molecule type" value="Genomic_DNA"/>
</dbReference>
<dbReference type="RefSeq" id="WP_097123715.1">
    <property type="nucleotide sequence ID" value="NZ_OCND01000017.1"/>
</dbReference>
<keyword evidence="1" id="KW-0812">Transmembrane</keyword>
<evidence type="ECO:0000256" key="1">
    <source>
        <dbReference type="SAM" id="Phobius"/>
    </source>
</evidence>
<organism evidence="2 3">
    <name type="scientific">Pseudoxanthomonas wuyuanensis</name>
    <dbReference type="NCBI Taxonomy" id="1073196"/>
    <lineage>
        <taxon>Bacteria</taxon>
        <taxon>Pseudomonadati</taxon>
        <taxon>Pseudomonadota</taxon>
        <taxon>Gammaproteobacteria</taxon>
        <taxon>Lysobacterales</taxon>
        <taxon>Lysobacteraceae</taxon>
        <taxon>Pseudoxanthomonas</taxon>
    </lineage>
</organism>
<proteinExistence type="predicted"/>
<dbReference type="AlphaFoldDB" id="A0A286DGJ8"/>
<keyword evidence="1" id="KW-1133">Transmembrane helix</keyword>
<dbReference type="Proteomes" id="UP000219374">
    <property type="component" value="Unassembled WGS sequence"/>
</dbReference>
<feature type="transmembrane region" description="Helical" evidence="1">
    <location>
        <begin position="62"/>
        <end position="86"/>
    </location>
</feature>
<name>A0A286DGJ8_9GAMM</name>
<evidence type="ECO:0000313" key="2">
    <source>
        <dbReference type="EMBL" id="SOD57788.1"/>
    </source>
</evidence>
<accession>A0A286DGJ8</accession>
<feature type="transmembrane region" description="Helical" evidence="1">
    <location>
        <begin position="20"/>
        <end position="42"/>
    </location>
</feature>
<gene>
    <name evidence="2" type="ORF">SAMN06296416_11715</name>
</gene>
<keyword evidence="1" id="KW-0472">Membrane</keyword>
<feature type="transmembrane region" description="Helical" evidence="1">
    <location>
        <begin position="107"/>
        <end position="126"/>
    </location>
</feature>
<protein>
    <submittedName>
        <fullName evidence="2">Uncharacterized protein</fullName>
    </submittedName>
</protein>
<sequence>MILITPYAWSHRLTARPVPWLLLAAVYATALDLGFAALFWAGEGVAAIRIPQSIASWLLGRAAFDGGLATAMLGTLVYLALMWALAALYSRLSRIFPRLLRQPNRFGLAYGALMYGLVFHVGVPLLTAAGPASQRADWIAACVLAYMVLVGLPCAWASRWAAGRD</sequence>
<dbReference type="OrthoDB" id="6025097at2"/>
<feature type="transmembrane region" description="Helical" evidence="1">
    <location>
        <begin position="138"/>
        <end position="157"/>
    </location>
</feature>
<reference evidence="2 3" key="1">
    <citation type="submission" date="2017-09" db="EMBL/GenBank/DDBJ databases">
        <authorList>
            <person name="Ehlers B."/>
            <person name="Leendertz F.H."/>
        </authorList>
    </citation>
    <scope>NUCLEOTIDE SEQUENCE [LARGE SCALE GENOMIC DNA]</scope>
    <source>
        <strain evidence="2 3">CGMCC 1.10978</strain>
    </source>
</reference>
<evidence type="ECO:0000313" key="3">
    <source>
        <dbReference type="Proteomes" id="UP000219374"/>
    </source>
</evidence>
<keyword evidence="3" id="KW-1185">Reference proteome</keyword>